<dbReference type="PANTHER" id="PTHR47714">
    <property type="entry name" value="CRS1/YHBY DOMAIN CONTAINING PROTEIN, EXPRESSED"/>
    <property type="match status" value="1"/>
</dbReference>
<keyword evidence="6" id="KW-1185">Reference proteome</keyword>
<evidence type="ECO:0000259" key="4">
    <source>
        <dbReference type="PROSITE" id="PS51295"/>
    </source>
</evidence>
<name>A0AAW0LEC6_QUESU</name>
<dbReference type="GO" id="GO:0003723">
    <property type="term" value="F:RNA binding"/>
    <property type="evidence" value="ECO:0007669"/>
    <property type="project" value="UniProtKB-UniRule"/>
</dbReference>
<feature type="compositionally biased region" description="Basic residues" evidence="3">
    <location>
        <begin position="274"/>
        <end position="283"/>
    </location>
</feature>
<feature type="region of interest" description="Disordered" evidence="3">
    <location>
        <begin position="274"/>
        <end position="308"/>
    </location>
</feature>
<dbReference type="Proteomes" id="UP000237347">
    <property type="component" value="Unassembled WGS sequence"/>
</dbReference>
<organism evidence="5 6">
    <name type="scientific">Quercus suber</name>
    <name type="common">Cork oak</name>
    <dbReference type="NCBI Taxonomy" id="58331"/>
    <lineage>
        <taxon>Eukaryota</taxon>
        <taxon>Viridiplantae</taxon>
        <taxon>Streptophyta</taxon>
        <taxon>Embryophyta</taxon>
        <taxon>Tracheophyta</taxon>
        <taxon>Spermatophyta</taxon>
        <taxon>Magnoliopsida</taxon>
        <taxon>eudicotyledons</taxon>
        <taxon>Gunneridae</taxon>
        <taxon>Pentapetalae</taxon>
        <taxon>rosids</taxon>
        <taxon>fabids</taxon>
        <taxon>Fagales</taxon>
        <taxon>Fagaceae</taxon>
        <taxon>Quercus</taxon>
    </lineage>
</organism>
<dbReference type="FunFam" id="3.30.110.60:FF:000004">
    <property type="entry name" value="RNA-binding CRS1 / YhbY (CRM) domain protein"/>
    <property type="match status" value="1"/>
</dbReference>
<evidence type="ECO:0000313" key="6">
    <source>
        <dbReference type="Proteomes" id="UP000237347"/>
    </source>
</evidence>
<feature type="region of interest" description="Disordered" evidence="3">
    <location>
        <begin position="1"/>
        <end position="32"/>
    </location>
</feature>
<evidence type="ECO:0000256" key="3">
    <source>
        <dbReference type="SAM" id="MobiDB-lite"/>
    </source>
</evidence>
<dbReference type="SUPFAM" id="SSF75471">
    <property type="entry name" value="YhbY-like"/>
    <property type="match status" value="1"/>
</dbReference>
<gene>
    <name evidence="5" type="primary">yqeI</name>
    <name evidence="5" type="ORF">CFP56_002298</name>
</gene>
<sequence>MAVASSLSSQWKLLRPPQPQPPLPPPPPSSSFFSLFLKPLLIPTTSTTLTKTKTTKATTTLSKLSPLPTTHFTKSLPPLFCHSLSSFSTLSHPSPKQQQHEEEEEEEDDEEEEEEEEYDGEEDESGIEDLEVGMTEGEDSEKGVVEKAPSLNVKTNGDLELKLLPSLTVKEKKDLASYAHSLGKKLKSQLVGKSGVTANVATSFIETLESNELLKIKIHNTCPGELDDVVKQLEEATGSVVVSQIGRTVIIYRPSITKMKAEEKKRQARKVFVRKESKPKHTLLNKAQQRLSGRGRRGSSRFKLESDI</sequence>
<feature type="region of interest" description="Disordered" evidence="3">
    <location>
        <begin position="87"/>
        <end position="127"/>
    </location>
</feature>
<proteinExistence type="predicted"/>
<reference evidence="5 6" key="1">
    <citation type="journal article" date="2018" name="Sci. Data">
        <title>The draft genome sequence of cork oak.</title>
        <authorList>
            <person name="Ramos A.M."/>
            <person name="Usie A."/>
            <person name="Barbosa P."/>
            <person name="Barros P.M."/>
            <person name="Capote T."/>
            <person name="Chaves I."/>
            <person name="Simoes F."/>
            <person name="Abreu I."/>
            <person name="Carrasquinho I."/>
            <person name="Faro C."/>
            <person name="Guimaraes J.B."/>
            <person name="Mendonca D."/>
            <person name="Nobrega F."/>
            <person name="Rodrigues L."/>
            <person name="Saibo N.J.M."/>
            <person name="Varela M.C."/>
            <person name="Egas C."/>
            <person name="Matos J."/>
            <person name="Miguel C.M."/>
            <person name="Oliveira M.M."/>
            <person name="Ricardo C.P."/>
            <person name="Goncalves S."/>
        </authorList>
    </citation>
    <scope>NUCLEOTIDE SEQUENCE [LARGE SCALE GENOMIC DNA]</scope>
    <source>
        <strain evidence="6">cv. HL8</strain>
    </source>
</reference>
<protein>
    <submittedName>
        <fullName evidence="5">Rna-binding protein yqei</fullName>
    </submittedName>
</protein>
<evidence type="ECO:0000256" key="2">
    <source>
        <dbReference type="PROSITE-ProRule" id="PRU00626"/>
    </source>
</evidence>
<comment type="caution">
    <text evidence="5">The sequence shown here is derived from an EMBL/GenBank/DDBJ whole genome shotgun (WGS) entry which is preliminary data.</text>
</comment>
<dbReference type="Gene3D" id="3.30.110.60">
    <property type="entry name" value="YhbY-like"/>
    <property type="match status" value="1"/>
</dbReference>
<feature type="compositionally biased region" description="Acidic residues" evidence="3">
    <location>
        <begin position="101"/>
        <end position="127"/>
    </location>
</feature>
<dbReference type="InterPro" id="IPR035920">
    <property type="entry name" value="YhbY-like_sf"/>
</dbReference>
<dbReference type="SMART" id="SM01103">
    <property type="entry name" value="CRS1_YhbY"/>
    <property type="match status" value="1"/>
</dbReference>
<feature type="compositionally biased region" description="Pro residues" evidence="3">
    <location>
        <begin position="16"/>
        <end position="29"/>
    </location>
</feature>
<dbReference type="EMBL" id="PKMF04000108">
    <property type="protein sequence ID" value="KAK7849819.1"/>
    <property type="molecule type" value="Genomic_DNA"/>
</dbReference>
<accession>A0AAW0LEC6</accession>
<dbReference type="GO" id="GO:0009507">
    <property type="term" value="C:chloroplast"/>
    <property type="evidence" value="ECO:0007669"/>
    <property type="project" value="TreeGrafter"/>
</dbReference>
<dbReference type="InterPro" id="IPR001890">
    <property type="entry name" value="RNA-binding_CRM"/>
</dbReference>
<evidence type="ECO:0000256" key="1">
    <source>
        <dbReference type="ARBA" id="ARBA00022884"/>
    </source>
</evidence>
<dbReference type="PANTHER" id="PTHR47714:SF1">
    <property type="entry name" value="RNA-BINDING CRS1 _ YHBY (CRM) DOMAIN PROTEIN"/>
    <property type="match status" value="1"/>
</dbReference>
<feature type="domain" description="CRM" evidence="4">
    <location>
        <begin position="165"/>
        <end position="264"/>
    </location>
</feature>
<dbReference type="AlphaFoldDB" id="A0AAW0LEC6"/>
<dbReference type="PROSITE" id="PS51295">
    <property type="entry name" value="CRM"/>
    <property type="match status" value="1"/>
</dbReference>
<keyword evidence="1 2" id="KW-0694">RNA-binding</keyword>
<dbReference type="Pfam" id="PF01985">
    <property type="entry name" value="CRS1_YhbY"/>
    <property type="match status" value="1"/>
</dbReference>
<evidence type="ECO:0000313" key="5">
    <source>
        <dbReference type="EMBL" id="KAK7849819.1"/>
    </source>
</evidence>
<feature type="compositionally biased region" description="Polar residues" evidence="3">
    <location>
        <begin position="1"/>
        <end position="11"/>
    </location>
</feature>